<dbReference type="Proteomes" id="UP000596742">
    <property type="component" value="Unassembled WGS sequence"/>
</dbReference>
<feature type="region of interest" description="Disordered" evidence="8">
    <location>
        <begin position="22"/>
        <end position="50"/>
    </location>
</feature>
<feature type="compositionally biased region" description="Basic and acidic residues" evidence="8">
    <location>
        <begin position="22"/>
        <end position="32"/>
    </location>
</feature>
<keyword evidence="5" id="KW-0269">Exonuclease</keyword>
<evidence type="ECO:0000256" key="3">
    <source>
        <dbReference type="ARBA" id="ARBA00022723"/>
    </source>
</evidence>
<dbReference type="InterPro" id="IPR013520">
    <property type="entry name" value="Ribonucl_H"/>
</dbReference>
<dbReference type="Pfam" id="PF00929">
    <property type="entry name" value="RNase_T"/>
    <property type="match status" value="1"/>
</dbReference>
<dbReference type="AlphaFoldDB" id="A0A8B6GBC6"/>
<dbReference type="Gene3D" id="3.30.420.10">
    <property type="entry name" value="Ribonuclease H-like superfamily/Ribonuclease H"/>
    <property type="match status" value="1"/>
</dbReference>
<dbReference type="GO" id="GO:0003676">
    <property type="term" value="F:nucleic acid binding"/>
    <property type="evidence" value="ECO:0007669"/>
    <property type="project" value="InterPro"/>
</dbReference>
<evidence type="ECO:0000256" key="7">
    <source>
        <dbReference type="ARBA" id="ARBA00025769"/>
    </source>
</evidence>
<keyword evidence="4" id="KW-0378">Hydrolase</keyword>
<dbReference type="GO" id="GO:0046872">
    <property type="term" value="F:metal ion binding"/>
    <property type="evidence" value="ECO:0007669"/>
    <property type="project" value="UniProtKB-KW"/>
</dbReference>
<feature type="compositionally biased region" description="Basic residues" evidence="8">
    <location>
        <begin position="34"/>
        <end position="43"/>
    </location>
</feature>
<dbReference type="OrthoDB" id="6141277at2759"/>
<dbReference type="PANTHER" id="PTHR13058">
    <property type="entry name" value="THREE PRIME REPAIR EXONUCLEASE 1, 2"/>
    <property type="match status" value="1"/>
</dbReference>
<keyword evidence="2" id="KW-0540">Nuclease</keyword>
<comment type="caution">
    <text evidence="10">The sequence shown here is derived from an EMBL/GenBank/DDBJ whole genome shotgun (WGS) entry which is preliminary data.</text>
</comment>
<protein>
    <recommendedName>
        <fullName evidence="9">Exonuclease domain-containing protein</fullName>
    </recommendedName>
</protein>
<keyword evidence="3" id="KW-0479">Metal-binding</keyword>
<dbReference type="GO" id="GO:0005737">
    <property type="term" value="C:cytoplasm"/>
    <property type="evidence" value="ECO:0007669"/>
    <property type="project" value="TreeGrafter"/>
</dbReference>
<feature type="non-terminal residue" evidence="10">
    <location>
        <position position="278"/>
    </location>
</feature>
<organism evidence="10 11">
    <name type="scientific">Mytilus galloprovincialis</name>
    <name type="common">Mediterranean mussel</name>
    <dbReference type="NCBI Taxonomy" id="29158"/>
    <lineage>
        <taxon>Eukaryota</taxon>
        <taxon>Metazoa</taxon>
        <taxon>Spiralia</taxon>
        <taxon>Lophotrochozoa</taxon>
        <taxon>Mollusca</taxon>
        <taxon>Bivalvia</taxon>
        <taxon>Autobranchia</taxon>
        <taxon>Pteriomorphia</taxon>
        <taxon>Mytilida</taxon>
        <taxon>Mytiloidea</taxon>
        <taxon>Mytilidae</taxon>
        <taxon>Mytilinae</taxon>
        <taxon>Mytilus</taxon>
    </lineage>
</organism>
<dbReference type="EMBL" id="UYJE01008152">
    <property type="protein sequence ID" value="VDI61516.1"/>
    <property type="molecule type" value="Genomic_DNA"/>
</dbReference>
<dbReference type="GO" id="GO:0008296">
    <property type="term" value="F:3'-5'-DNA exonuclease activity"/>
    <property type="evidence" value="ECO:0007669"/>
    <property type="project" value="TreeGrafter"/>
</dbReference>
<evidence type="ECO:0000256" key="1">
    <source>
        <dbReference type="ARBA" id="ARBA00001946"/>
    </source>
</evidence>
<evidence type="ECO:0000256" key="4">
    <source>
        <dbReference type="ARBA" id="ARBA00022801"/>
    </source>
</evidence>
<dbReference type="InterPro" id="IPR036397">
    <property type="entry name" value="RNaseH_sf"/>
</dbReference>
<proteinExistence type="inferred from homology"/>
<accession>A0A8B6GBC6</accession>
<evidence type="ECO:0000256" key="2">
    <source>
        <dbReference type="ARBA" id="ARBA00022722"/>
    </source>
</evidence>
<gene>
    <name evidence="10" type="ORF">MGAL_10B046089</name>
</gene>
<evidence type="ECO:0000256" key="6">
    <source>
        <dbReference type="ARBA" id="ARBA00022842"/>
    </source>
</evidence>
<evidence type="ECO:0000313" key="11">
    <source>
        <dbReference type="Proteomes" id="UP000596742"/>
    </source>
</evidence>
<name>A0A8B6GBC6_MYTGA</name>
<dbReference type="InterPro" id="IPR040393">
    <property type="entry name" value="TREX1/2"/>
</dbReference>
<dbReference type="SUPFAM" id="SSF53098">
    <property type="entry name" value="Ribonuclease H-like"/>
    <property type="match status" value="1"/>
</dbReference>
<dbReference type="GO" id="GO:0006308">
    <property type="term" value="P:DNA catabolic process"/>
    <property type="evidence" value="ECO:0007669"/>
    <property type="project" value="TreeGrafter"/>
</dbReference>
<keyword evidence="11" id="KW-1185">Reference proteome</keyword>
<reference evidence="10" key="1">
    <citation type="submission" date="2018-11" db="EMBL/GenBank/DDBJ databases">
        <authorList>
            <person name="Alioto T."/>
            <person name="Alioto T."/>
        </authorList>
    </citation>
    <scope>NUCLEOTIDE SEQUENCE</scope>
</reference>
<evidence type="ECO:0000259" key="9">
    <source>
        <dbReference type="Pfam" id="PF00929"/>
    </source>
</evidence>
<dbReference type="InterPro" id="IPR012337">
    <property type="entry name" value="RNaseH-like_sf"/>
</dbReference>
<feature type="domain" description="Exonuclease" evidence="9">
    <location>
        <begin position="115"/>
        <end position="218"/>
    </location>
</feature>
<comment type="similarity">
    <text evidence="7">Belongs to the exonuclease superfamily. TREX family.</text>
</comment>
<keyword evidence="6" id="KW-0460">Magnesium</keyword>
<sequence>VNENHGLSPGKVTITKTIKIDEKAKRDAENKKLPAMKRKRKNKKSDSFVNTVTKETKEGITYQSQVTMGPDGDHADIETIPDPSDLELPKTVVIDNNEELSVVVFDIETTGFGQQLKTEPKENVFNSFIDWPPKNALLVAHNCKQFDAKILVSQMQPLASTFLENLKDHMLGFSDTLPLFRVKFPKRKSYSQSSLAKDILKTTYNAHNALDDVKILKQLIEVDITKEQLIENSFEVNEIERQLHMFNAKKHLLVSYNGVIREKVMSKALCDRSSRKWA</sequence>
<evidence type="ECO:0000313" key="10">
    <source>
        <dbReference type="EMBL" id="VDI61516.1"/>
    </source>
</evidence>
<comment type="cofactor">
    <cofactor evidence="1">
        <name>Mg(2+)</name>
        <dbReference type="ChEBI" id="CHEBI:18420"/>
    </cofactor>
</comment>
<evidence type="ECO:0000256" key="5">
    <source>
        <dbReference type="ARBA" id="ARBA00022839"/>
    </source>
</evidence>
<dbReference type="PANTHER" id="PTHR13058:SF22">
    <property type="entry name" value="EXODEOXYRIBONUCLEASE III"/>
    <property type="match status" value="1"/>
</dbReference>
<evidence type="ECO:0000256" key="8">
    <source>
        <dbReference type="SAM" id="MobiDB-lite"/>
    </source>
</evidence>